<dbReference type="Proteomes" id="UP000828390">
    <property type="component" value="Unassembled WGS sequence"/>
</dbReference>
<feature type="compositionally biased region" description="Low complexity" evidence="1">
    <location>
        <begin position="1"/>
        <end position="20"/>
    </location>
</feature>
<proteinExistence type="predicted"/>
<dbReference type="EMBL" id="JAIWYP010000016">
    <property type="protein sequence ID" value="KAH3694903.1"/>
    <property type="molecule type" value="Genomic_DNA"/>
</dbReference>
<evidence type="ECO:0000313" key="2">
    <source>
        <dbReference type="EMBL" id="KAH3694903.1"/>
    </source>
</evidence>
<comment type="caution">
    <text evidence="2">The sequence shown here is derived from an EMBL/GenBank/DDBJ whole genome shotgun (WGS) entry which is preliminary data.</text>
</comment>
<dbReference type="AlphaFoldDB" id="A0A9D3Y6T1"/>
<reference evidence="2" key="1">
    <citation type="journal article" date="2019" name="bioRxiv">
        <title>The Genome of the Zebra Mussel, Dreissena polymorpha: A Resource for Invasive Species Research.</title>
        <authorList>
            <person name="McCartney M.A."/>
            <person name="Auch B."/>
            <person name="Kono T."/>
            <person name="Mallez S."/>
            <person name="Zhang Y."/>
            <person name="Obille A."/>
            <person name="Becker A."/>
            <person name="Abrahante J.E."/>
            <person name="Garbe J."/>
            <person name="Badalamenti J.P."/>
            <person name="Herman A."/>
            <person name="Mangelson H."/>
            <person name="Liachko I."/>
            <person name="Sullivan S."/>
            <person name="Sone E.D."/>
            <person name="Koren S."/>
            <person name="Silverstein K.A.T."/>
            <person name="Beckman K.B."/>
            <person name="Gohl D.M."/>
        </authorList>
    </citation>
    <scope>NUCLEOTIDE SEQUENCE</scope>
    <source>
        <strain evidence="2">Duluth1</strain>
        <tissue evidence="2">Whole animal</tissue>
    </source>
</reference>
<organism evidence="2 3">
    <name type="scientific">Dreissena polymorpha</name>
    <name type="common">Zebra mussel</name>
    <name type="synonym">Mytilus polymorpha</name>
    <dbReference type="NCBI Taxonomy" id="45954"/>
    <lineage>
        <taxon>Eukaryota</taxon>
        <taxon>Metazoa</taxon>
        <taxon>Spiralia</taxon>
        <taxon>Lophotrochozoa</taxon>
        <taxon>Mollusca</taxon>
        <taxon>Bivalvia</taxon>
        <taxon>Autobranchia</taxon>
        <taxon>Heteroconchia</taxon>
        <taxon>Euheterodonta</taxon>
        <taxon>Imparidentia</taxon>
        <taxon>Neoheterodontei</taxon>
        <taxon>Myida</taxon>
        <taxon>Dreissenoidea</taxon>
        <taxon>Dreissenidae</taxon>
        <taxon>Dreissena</taxon>
    </lineage>
</organism>
<gene>
    <name evidence="2" type="ORF">DPMN_082345</name>
</gene>
<evidence type="ECO:0000313" key="3">
    <source>
        <dbReference type="Proteomes" id="UP000828390"/>
    </source>
</evidence>
<accession>A0A9D3Y6T1</accession>
<feature type="region of interest" description="Disordered" evidence="1">
    <location>
        <begin position="1"/>
        <end position="65"/>
    </location>
</feature>
<protein>
    <submittedName>
        <fullName evidence="2">Uncharacterized protein</fullName>
    </submittedName>
</protein>
<keyword evidence="3" id="KW-1185">Reference proteome</keyword>
<reference evidence="2" key="2">
    <citation type="submission" date="2020-11" db="EMBL/GenBank/DDBJ databases">
        <authorList>
            <person name="McCartney M.A."/>
            <person name="Auch B."/>
            <person name="Kono T."/>
            <person name="Mallez S."/>
            <person name="Becker A."/>
            <person name="Gohl D.M."/>
            <person name="Silverstein K.A.T."/>
            <person name="Koren S."/>
            <person name="Bechman K.B."/>
            <person name="Herman A."/>
            <person name="Abrahante J.E."/>
            <person name="Garbe J."/>
        </authorList>
    </citation>
    <scope>NUCLEOTIDE SEQUENCE</scope>
    <source>
        <strain evidence="2">Duluth1</strain>
        <tissue evidence="2">Whole animal</tissue>
    </source>
</reference>
<sequence>MSSLDSSSVSSSGSPDISSRSEQDSPESTPEPPVTSPGNSAEQMNRKKARINDTNEQIYTLLKPR</sequence>
<evidence type="ECO:0000256" key="1">
    <source>
        <dbReference type="SAM" id="MobiDB-lite"/>
    </source>
</evidence>
<name>A0A9D3Y6T1_DREPO</name>